<dbReference type="Gene3D" id="2.30.29.30">
    <property type="entry name" value="Pleckstrin-homology domain (PH domain)/Phosphotyrosine-binding domain (PTB)"/>
    <property type="match status" value="1"/>
</dbReference>
<evidence type="ECO:0000256" key="8">
    <source>
        <dbReference type="ARBA" id="ARBA00023054"/>
    </source>
</evidence>
<dbReference type="GO" id="GO:0008270">
    <property type="term" value="F:zinc ion binding"/>
    <property type="evidence" value="ECO:0007669"/>
    <property type="project" value="UniProtKB-KW"/>
</dbReference>
<dbReference type="Pfam" id="PF00621">
    <property type="entry name" value="RhoGEF"/>
    <property type="match status" value="1"/>
</dbReference>
<dbReference type="InterPro" id="IPR011993">
    <property type="entry name" value="PH-like_dom_sf"/>
</dbReference>
<dbReference type="SMART" id="SM00325">
    <property type="entry name" value="RhoGEF"/>
    <property type="match status" value="1"/>
</dbReference>
<protein>
    <submittedName>
        <fullName evidence="14">Uncharacterized protein</fullName>
    </submittedName>
</protein>
<feature type="transmembrane region" description="Helical" evidence="11">
    <location>
        <begin position="141"/>
        <end position="169"/>
    </location>
</feature>
<feature type="region of interest" description="Disordered" evidence="10">
    <location>
        <begin position="865"/>
        <end position="959"/>
    </location>
</feature>
<dbReference type="InterPro" id="IPR035899">
    <property type="entry name" value="DBL_dom_sf"/>
</dbReference>
<dbReference type="SUPFAM" id="SSF50729">
    <property type="entry name" value="PH domain-like"/>
    <property type="match status" value="1"/>
</dbReference>
<dbReference type="FunFam" id="2.30.29.30:FF:000021">
    <property type="entry name" value="Rho guanine nucleotide exchange factor 2"/>
    <property type="match status" value="1"/>
</dbReference>
<keyword evidence="5" id="KW-0479">Metal-binding</keyword>
<keyword evidence="2" id="KW-0963">Cytoplasm</keyword>
<dbReference type="PROSITE" id="PS50010">
    <property type="entry name" value="DH_2"/>
    <property type="match status" value="1"/>
</dbReference>
<dbReference type="PROSITE" id="PS50003">
    <property type="entry name" value="PH_DOMAIN"/>
    <property type="match status" value="1"/>
</dbReference>
<dbReference type="GO" id="GO:0005078">
    <property type="term" value="F:MAP-kinase scaffold activity"/>
    <property type="evidence" value="ECO:0007669"/>
    <property type="project" value="TreeGrafter"/>
</dbReference>
<keyword evidence="4" id="KW-0344">Guanine-nucleotide releasing factor</keyword>
<dbReference type="PANTHER" id="PTHR13944">
    <property type="entry name" value="AGAP007712-PA"/>
    <property type="match status" value="1"/>
</dbReference>
<evidence type="ECO:0000256" key="6">
    <source>
        <dbReference type="ARBA" id="ARBA00022771"/>
    </source>
</evidence>
<dbReference type="Pfam" id="PF17838">
    <property type="entry name" value="PH_16"/>
    <property type="match status" value="1"/>
</dbReference>
<reference evidence="14" key="1">
    <citation type="submission" date="2025-08" db="UniProtKB">
        <authorList>
            <consortium name="Ensembl"/>
        </authorList>
    </citation>
    <scope>IDENTIFICATION</scope>
</reference>
<dbReference type="Gene3D" id="1.20.900.10">
    <property type="entry name" value="Dbl homology (DH) domain"/>
    <property type="match status" value="1"/>
</dbReference>
<sequence>MYERHKRRYSFCAKGERAVDVVLIKVGYLSHDERVTGGDSASEVSVSCSSTDDTASVCPSSSSLEGSQGLECSWRLDSGGGGGGGGAGEAEEEAKDRVTEVPRRSCLFRNSIRSLSPLRRHSWGPGKNYGGEAEMNQRSQFLFFFFFLLPPQTVLLLCCITCCSSLAFISGLVEFPGQLRKPVRLSSPPIFRSPVTLPHPPPSCSYYPPILFFPDCTASVHKSCRDSLPVCAKVKMKLPKQQFAVPDSSSFPTVTLRNKSSLLLCVFVCCYSTILLKPIYFKLFLCNLAISFFVNIIWKLGIYNHLQICNIYDVIFSPSSPVLDEIPMKGLRFLSQSTDSLTRTNQVTESMESLTDEGTEMMDGQLMGEFEAEAKDMEADSWSLGVEQQYLQQLDRELVKRQDVIYELMQTEMHHIRTLRIMSEVYSKGLQKELQLELQTVEKLFPVLDELLELHTQHILRLLERKRESQLEGGCLDGGFVINRIGDILVNQFSGSNGESMKRVYGRFCSRHNEAVNFYKDLLTKDKRFKAFIKKKMSSSIVRRLSIPECILLVTQRITKYPVLIQRMLQHTKDYDYLMESVRFVKDMIAAVDSKVNEHEKRRRLKEFHCRMDSKSIMMMKSGQIFAKEDLLRRRLIYDGVLQLKNSQGRLKEVHALLLSDVFVFLHEKDQKYVFAMLDQRSTVISLQKLIVREVANEERGLFLITAGIEKPEMMEVLASSKDERNTWMQLIQDTIERDEDEGIPSETEDDKRQLESKAKEMRELLKQKDSEIMSLLEEKVQLFRGMWEGLNPGDEIFQQAEPFFRSACSQELPRGATVMKDALQEVETLQALVNGSLGGVMASVQEGGGAGPVCLPRRAETFGGFDSHQMHSSKSGDKDESEDTAGDLRRTESDSVLKKVSISARSSSCSSLSRASSRPSSLIEQEKQRSLEKQRQELASLQKQQAAHAEEKRRREKELELREQQLTEREGLVNVQQQRKLEEEKQELQRKKEEYQRDLERLRDAQRKLERDREALQRQFDKMEEIRATEVSGDNLRILIIMVTICCPSVTPSFPGSSQSLELDPPEISSSSKHQSQLSKSKGKGLNPFALSSTIPNVKGSEANSQISKSLLQLAKNKSKEGKKKKKKGKGGSAQTAGREGFPLSLIIQ</sequence>
<dbReference type="GO" id="GO:0016020">
    <property type="term" value="C:membrane"/>
    <property type="evidence" value="ECO:0007669"/>
    <property type="project" value="TreeGrafter"/>
</dbReference>
<evidence type="ECO:0000256" key="3">
    <source>
        <dbReference type="ARBA" id="ARBA00022553"/>
    </source>
</evidence>
<dbReference type="InterPro" id="IPR051632">
    <property type="entry name" value="Rho_GEF"/>
</dbReference>
<dbReference type="GO" id="GO:0005737">
    <property type="term" value="C:cytoplasm"/>
    <property type="evidence" value="ECO:0007669"/>
    <property type="project" value="UniProtKB-SubCell"/>
</dbReference>
<dbReference type="InterPro" id="IPR041020">
    <property type="entry name" value="PH_16"/>
</dbReference>
<feature type="domain" description="DH" evidence="13">
    <location>
        <begin position="400"/>
        <end position="595"/>
    </location>
</feature>
<dbReference type="Proteomes" id="UP000261620">
    <property type="component" value="Unplaced"/>
</dbReference>
<feature type="transmembrane region" description="Helical" evidence="11">
    <location>
        <begin position="260"/>
        <end position="276"/>
    </location>
</feature>
<dbReference type="CDD" id="cd00160">
    <property type="entry name" value="RhoGEF"/>
    <property type="match status" value="1"/>
</dbReference>
<dbReference type="OMA" id="QLFRGMW"/>
<accession>A0A3Q4BKT1</accession>
<evidence type="ECO:0000259" key="12">
    <source>
        <dbReference type="PROSITE" id="PS50003"/>
    </source>
</evidence>
<feature type="compositionally biased region" description="Basic and acidic residues" evidence="10">
    <location>
        <begin position="925"/>
        <end position="937"/>
    </location>
</feature>
<dbReference type="GO" id="GO:0043123">
    <property type="term" value="P:positive regulation of canonical NF-kappaB signal transduction"/>
    <property type="evidence" value="ECO:0007669"/>
    <property type="project" value="TreeGrafter"/>
</dbReference>
<keyword evidence="11" id="KW-0472">Membrane</keyword>
<name>A0A3Q4BKT1_MOLML</name>
<dbReference type="STRING" id="94237.ENSMMOP00000020772"/>
<feature type="domain" description="PH" evidence="12">
    <location>
        <begin position="635"/>
        <end position="737"/>
    </location>
</feature>
<evidence type="ECO:0000256" key="9">
    <source>
        <dbReference type="SAM" id="Coils"/>
    </source>
</evidence>
<evidence type="ECO:0000313" key="14">
    <source>
        <dbReference type="Ensembl" id="ENSMMOP00000020772.1"/>
    </source>
</evidence>
<dbReference type="AlphaFoldDB" id="A0A3Q4BKT1"/>
<evidence type="ECO:0000256" key="2">
    <source>
        <dbReference type="ARBA" id="ARBA00022490"/>
    </source>
</evidence>
<dbReference type="InterPro" id="IPR000219">
    <property type="entry name" value="DH_dom"/>
</dbReference>
<reference evidence="14" key="2">
    <citation type="submission" date="2025-09" db="UniProtKB">
        <authorList>
            <consortium name="Ensembl"/>
        </authorList>
    </citation>
    <scope>IDENTIFICATION</scope>
</reference>
<comment type="subcellular location">
    <subcellularLocation>
        <location evidence="1">Cytoplasm</location>
    </subcellularLocation>
</comment>
<dbReference type="GO" id="GO:0015629">
    <property type="term" value="C:actin cytoskeleton"/>
    <property type="evidence" value="ECO:0007669"/>
    <property type="project" value="TreeGrafter"/>
</dbReference>
<feature type="region of interest" description="Disordered" evidence="10">
    <location>
        <begin position="1055"/>
        <end position="1150"/>
    </location>
</feature>
<evidence type="ECO:0000256" key="11">
    <source>
        <dbReference type="SAM" id="Phobius"/>
    </source>
</evidence>
<feature type="compositionally biased region" description="Low complexity" evidence="10">
    <location>
        <begin position="902"/>
        <end position="924"/>
    </location>
</feature>
<dbReference type="GO" id="GO:0035023">
    <property type="term" value="P:regulation of Rho protein signal transduction"/>
    <property type="evidence" value="ECO:0007669"/>
    <property type="project" value="TreeGrafter"/>
</dbReference>
<keyword evidence="11" id="KW-0812">Transmembrane</keyword>
<feature type="coiled-coil region" evidence="9">
    <location>
        <begin position="748"/>
        <end position="779"/>
    </location>
</feature>
<feature type="compositionally biased region" description="Low complexity" evidence="10">
    <location>
        <begin position="1070"/>
        <end position="1087"/>
    </location>
</feature>
<evidence type="ECO:0000256" key="7">
    <source>
        <dbReference type="ARBA" id="ARBA00022833"/>
    </source>
</evidence>
<dbReference type="SUPFAM" id="SSF48065">
    <property type="entry name" value="DBL homology domain (DH-domain)"/>
    <property type="match status" value="1"/>
</dbReference>
<evidence type="ECO:0000256" key="4">
    <source>
        <dbReference type="ARBA" id="ARBA00022658"/>
    </source>
</evidence>
<keyword evidence="6" id="KW-0863">Zinc-finger</keyword>
<keyword evidence="8 9" id="KW-0175">Coiled coil</keyword>
<keyword evidence="15" id="KW-1185">Reference proteome</keyword>
<evidence type="ECO:0000313" key="15">
    <source>
        <dbReference type="Proteomes" id="UP000261620"/>
    </source>
</evidence>
<dbReference type="InterPro" id="IPR001849">
    <property type="entry name" value="PH_domain"/>
</dbReference>
<evidence type="ECO:0000256" key="5">
    <source>
        <dbReference type="ARBA" id="ARBA00022723"/>
    </source>
</evidence>
<keyword evidence="3" id="KW-0597">Phosphoprotein</keyword>
<dbReference type="FunFam" id="1.20.900.10:FF:000004">
    <property type="entry name" value="Rho guanine nucleotide exchange factor 2"/>
    <property type="match status" value="1"/>
</dbReference>
<feature type="compositionally biased region" description="Basic and acidic residues" evidence="10">
    <location>
        <begin position="887"/>
        <end position="898"/>
    </location>
</feature>
<evidence type="ECO:0000259" key="13">
    <source>
        <dbReference type="PROSITE" id="PS50010"/>
    </source>
</evidence>
<keyword evidence="11" id="KW-1133">Transmembrane helix</keyword>
<dbReference type="PANTHER" id="PTHR13944:SF18">
    <property type="entry name" value="A-KINASE ANCHOR PROTEIN 13"/>
    <property type="match status" value="1"/>
</dbReference>
<dbReference type="GO" id="GO:0071875">
    <property type="term" value="P:adrenergic receptor signaling pathway"/>
    <property type="evidence" value="ECO:0007669"/>
    <property type="project" value="TreeGrafter"/>
</dbReference>
<dbReference type="Ensembl" id="ENSMMOT00000021118.1">
    <property type="protein sequence ID" value="ENSMMOP00000020772.1"/>
    <property type="gene ID" value="ENSMMOG00000015793.1"/>
</dbReference>
<dbReference type="SMART" id="SM00233">
    <property type="entry name" value="PH"/>
    <property type="match status" value="1"/>
</dbReference>
<dbReference type="GO" id="GO:0005085">
    <property type="term" value="F:guanyl-nucleotide exchange factor activity"/>
    <property type="evidence" value="ECO:0007669"/>
    <property type="project" value="UniProtKB-KW"/>
</dbReference>
<keyword evidence="7" id="KW-0862">Zinc</keyword>
<organism evidence="14 15">
    <name type="scientific">Mola mola</name>
    <name type="common">Ocean sunfish</name>
    <name type="synonym">Tetraodon mola</name>
    <dbReference type="NCBI Taxonomy" id="94237"/>
    <lineage>
        <taxon>Eukaryota</taxon>
        <taxon>Metazoa</taxon>
        <taxon>Chordata</taxon>
        <taxon>Craniata</taxon>
        <taxon>Vertebrata</taxon>
        <taxon>Euteleostomi</taxon>
        <taxon>Actinopterygii</taxon>
        <taxon>Neopterygii</taxon>
        <taxon>Teleostei</taxon>
        <taxon>Neoteleostei</taxon>
        <taxon>Acanthomorphata</taxon>
        <taxon>Eupercaria</taxon>
        <taxon>Tetraodontiformes</taxon>
        <taxon>Molidae</taxon>
        <taxon>Mola</taxon>
    </lineage>
</organism>
<feature type="compositionally biased region" description="Basic residues" evidence="10">
    <location>
        <begin position="1122"/>
        <end position="1131"/>
    </location>
</feature>
<evidence type="ECO:0000256" key="10">
    <source>
        <dbReference type="SAM" id="MobiDB-lite"/>
    </source>
</evidence>
<proteinExistence type="predicted"/>
<feature type="compositionally biased region" description="Polar residues" evidence="10">
    <location>
        <begin position="1091"/>
        <end position="1112"/>
    </location>
</feature>
<feature type="compositionally biased region" description="Basic and acidic residues" evidence="10">
    <location>
        <begin position="949"/>
        <end position="959"/>
    </location>
</feature>
<evidence type="ECO:0000256" key="1">
    <source>
        <dbReference type="ARBA" id="ARBA00004496"/>
    </source>
</evidence>